<dbReference type="Gene3D" id="1.10.287.1080">
    <property type="entry name" value="MazG-like"/>
    <property type="match status" value="1"/>
</dbReference>
<dbReference type="Pfam" id="PF03819">
    <property type="entry name" value="MazG"/>
    <property type="match status" value="1"/>
</dbReference>
<dbReference type="InterPro" id="IPR004518">
    <property type="entry name" value="MazG-like_dom"/>
</dbReference>
<feature type="domain" description="NTP pyrophosphohydrolase MazG-like" evidence="1">
    <location>
        <begin position="23"/>
        <end position="83"/>
    </location>
</feature>
<proteinExistence type="predicted"/>
<gene>
    <name evidence="2" type="ORF">7AX1_38</name>
</gene>
<evidence type="ECO:0000313" key="2">
    <source>
        <dbReference type="EMBL" id="ASN67862.1"/>
    </source>
</evidence>
<dbReference type="SUPFAM" id="SSF101386">
    <property type="entry name" value="all-alpha NTP pyrophosphatases"/>
    <property type="match status" value="1"/>
</dbReference>
<evidence type="ECO:0000259" key="1">
    <source>
        <dbReference type="Pfam" id="PF03819"/>
    </source>
</evidence>
<dbReference type="EMBL" id="MF417868">
    <property type="protein sequence ID" value="ASN67862.1"/>
    <property type="molecule type" value="Genomic_DNA"/>
</dbReference>
<dbReference type="CDD" id="cd11540">
    <property type="entry name" value="NTP-PPase_u3"/>
    <property type="match status" value="1"/>
</dbReference>
<sequence length="104" mass="11910">MDKVELIKQWAKDRNLQTGKPEGQMLKLLEEAGELASGIAKNNDHVTRDSVGDIFVVLTVLCLQLDINIEECIDMAYDEIKERRGRLVNGIFVKEEDLDETDRY</sequence>
<protein>
    <recommendedName>
        <fullName evidence="1">NTP pyrophosphohydrolase MazG-like domain-containing protein</fullName>
    </recommendedName>
</protein>
<organism evidence="2">
    <name type="scientific">uncultured Caudovirales phage</name>
    <dbReference type="NCBI Taxonomy" id="2100421"/>
    <lineage>
        <taxon>Viruses</taxon>
        <taxon>Duplodnaviria</taxon>
        <taxon>Heunggongvirae</taxon>
        <taxon>Uroviricota</taxon>
        <taxon>Caudoviricetes</taxon>
        <taxon>Peduoviridae</taxon>
        <taxon>Maltschvirus</taxon>
        <taxon>Maltschvirus maltsch</taxon>
    </lineage>
</organism>
<accession>A0A2H4IZ72</accession>
<name>A0A2H4IZ72_9CAUD</name>
<reference evidence="2" key="1">
    <citation type="submission" date="2017-06" db="EMBL/GenBank/DDBJ databases">
        <title>Novel phages from South African skin metaviromes.</title>
        <authorList>
            <person name="van Zyl L.J."/>
            <person name="Abrahams Y."/>
            <person name="Stander E.A."/>
            <person name="Kirby B.M."/>
            <person name="Clavaud C."/>
            <person name="Farcet C."/>
            <person name="Breton L."/>
            <person name="Trindade M.I."/>
        </authorList>
    </citation>
    <scope>NUCLEOTIDE SEQUENCE</scope>
</reference>